<proteinExistence type="predicted"/>
<dbReference type="Proteomes" id="UP000297245">
    <property type="component" value="Unassembled WGS sequence"/>
</dbReference>
<dbReference type="AlphaFoldDB" id="A0A4S8MBF3"/>
<dbReference type="EMBL" id="ML179113">
    <property type="protein sequence ID" value="THU99796.1"/>
    <property type="molecule type" value="Genomic_DNA"/>
</dbReference>
<evidence type="ECO:0000313" key="2">
    <source>
        <dbReference type="Proteomes" id="UP000297245"/>
    </source>
</evidence>
<evidence type="ECO:0000313" key="1">
    <source>
        <dbReference type="EMBL" id="THU99796.1"/>
    </source>
</evidence>
<reference evidence="1 2" key="1">
    <citation type="journal article" date="2019" name="Nat. Ecol. Evol.">
        <title>Megaphylogeny resolves global patterns of mushroom evolution.</title>
        <authorList>
            <person name="Varga T."/>
            <person name="Krizsan K."/>
            <person name="Foldi C."/>
            <person name="Dima B."/>
            <person name="Sanchez-Garcia M."/>
            <person name="Sanchez-Ramirez S."/>
            <person name="Szollosi G.J."/>
            <person name="Szarkandi J.G."/>
            <person name="Papp V."/>
            <person name="Albert L."/>
            <person name="Andreopoulos W."/>
            <person name="Angelini C."/>
            <person name="Antonin V."/>
            <person name="Barry K.W."/>
            <person name="Bougher N.L."/>
            <person name="Buchanan P."/>
            <person name="Buyck B."/>
            <person name="Bense V."/>
            <person name="Catcheside P."/>
            <person name="Chovatia M."/>
            <person name="Cooper J."/>
            <person name="Damon W."/>
            <person name="Desjardin D."/>
            <person name="Finy P."/>
            <person name="Geml J."/>
            <person name="Haridas S."/>
            <person name="Hughes K."/>
            <person name="Justo A."/>
            <person name="Karasinski D."/>
            <person name="Kautmanova I."/>
            <person name="Kiss B."/>
            <person name="Kocsube S."/>
            <person name="Kotiranta H."/>
            <person name="LaButti K.M."/>
            <person name="Lechner B.E."/>
            <person name="Liimatainen K."/>
            <person name="Lipzen A."/>
            <person name="Lukacs Z."/>
            <person name="Mihaltcheva S."/>
            <person name="Morgado L.N."/>
            <person name="Niskanen T."/>
            <person name="Noordeloos M.E."/>
            <person name="Ohm R.A."/>
            <person name="Ortiz-Santana B."/>
            <person name="Ovrebo C."/>
            <person name="Racz N."/>
            <person name="Riley R."/>
            <person name="Savchenko A."/>
            <person name="Shiryaev A."/>
            <person name="Soop K."/>
            <person name="Spirin V."/>
            <person name="Szebenyi C."/>
            <person name="Tomsovsky M."/>
            <person name="Tulloss R.E."/>
            <person name="Uehling J."/>
            <person name="Grigoriev I.V."/>
            <person name="Vagvolgyi C."/>
            <person name="Papp T."/>
            <person name="Martin F.M."/>
            <person name="Miettinen O."/>
            <person name="Hibbett D.S."/>
            <person name="Nagy L.G."/>
        </authorList>
    </citation>
    <scope>NUCLEOTIDE SEQUENCE [LARGE SCALE GENOMIC DNA]</scope>
    <source>
        <strain evidence="1 2">CBS 962.96</strain>
    </source>
</reference>
<gene>
    <name evidence="1" type="ORF">K435DRAFT_964291</name>
</gene>
<organism evidence="1 2">
    <name type="scientific">Dendrothele bispora (strain CBS 962.96)</name>
    <dbReference type="NCBI Taxonomy" id="1314807"/>
    <lineage>
        <taxon>Eukaryota</taxon>
        <taxon>Fungi</taxon>
        <taxon>Dikarya</taxon>
        <taxon>Basidiomycota</taxon>
        <taxon>Agaricomycotina</taxon>
        <taxon>Agaricomycetes</taxon>
        <taxon>Agaricomycetidae</taxon>
        <taxon>Agaricales</taxon>
        <taxon>Agaricales incertae sedis</taxon>
        <taxon>Dendrothele</taxon>
    </lineage>
</organism>
<accession>A0A4S8MBF3</accession>
<sequence length="81" mass="9481">MPPVRTERTRYHRRTVRVPRGRHFEMMDVPLIVVEVQDVGGDVIMLGLEHQDRLREIVFLLMNLLDMPVCHLVLPVRVGVQ</sequence>
<keyword evidence="2" id="KW-1185">Reference proteome</keyword>
<protein>
    <submittedName>
        <fullName evidence="1">Uncharacterized protein</fullName>
    </submittedName>
</protein>
<name>A0A4S8MBF3_DENBC</name>